<dbReference type="RefSeq" id="XP_024586810.1">
    <property type="nucleotide sequence ID" value="XM_024717668.1"/>
</dbReference>
<name>A0A0P1B8F4_PLAHL</name>
<protein>
    <submittedName>
        <fullName evidence="1">Uncharacterized protein</fullName>
    </submittedName>
</protein>
<sequence length="411" mass="46708">MFKEKETTIDIVQLVNNSEQATPDEILAEAFKRCQCKKLRAACTKLGLHPQSEPSMNSKNGYIQLLLTYRRARRQGVLFTGYSKHKVTHQRQSGPSSIIKGRTPNCGFVLVNVIFCPSLITRIAESGAVPGTGKKIKSVDGNSKYWRDVAEIYASRPLTILRIEGSLGRYPGIDPTLAAHHSSVKLCAIWKEMVTTYDDCNSRWKQSETNHLGFEQFCTQMDVLYLHERLQLQPFRSMDSLQFSERVRTENKDRSSNLSIERIESDLANEVSLESQDSSTNGTHDGVQRLNAQKQISGNSRVCDVQQRNVLTRSEAVHLPIRQNSDVWKRPLRRGSGMVRDRVNQILNPKRHRVNVYEGIIFSSQAVRETMTALEALRNSRFDNKVIAQAEEKVDVIVQAWLRELDNVAHV</sequence>
<evidence type="ECO:0000313" key="2">
    <source>
        <dbReference type="Proteomes" id="UP000054928"/>
    </source>
</evidence>
<keyword evidence="2" id="KW-1185">Reference proteome</keyword>
<accession>A0A0P1B8F4</accession>
<dbReference type="AlphaFoldDB" id="A0A0P1B8F4"/>
<reference evidence="2" key="1">
    <citation type="submission" date="2014-09" db="EMBL/GenBank/DDBJ databases">
        <authorList>
            <person name="Sharma Rahul"/>
            <person name="Thines Marco"/>
        </authorList>
    </citation>
    <scope>NUCLEOTIDE SEQUENCE [LARGE SCALE GENOMIC DNA]</scope>
</reference>
<organism evidence="1 2">
    <name type="scientific">Plasmopara halstedii</name>
    <name type="common">Downy mildew of sunflower</name>
    <dbReference type="NCBI Taxonomy" id="4781"/>
    <lineage>
        <taxon>Eukaryota</taxon>
        <taxon>Sar</taxon>
        <taxon>Stramenopiles</taxon>
        <taxon>Oomycota</taxon>
        <taxon>Peronosporomycetes</taxon>
        <taxon>Peronosporales</taxon>
        <taxon>Peronosporaceae</taxon>
        <taxon>Plasmopara</taxon>
    </lineage>
</organism>
<dbReference type="OMA" id="CAIWKEM"/>
<evidence type="ECO:0000313" key="1">
    <source>
        <dbReference type="EMBL" id="CEG50441.1"/>
    </source>
</evidence>
<dbReference type="OrthoDB" id="101606at2759"/>
<dbReference type="EMBL" id="CCYD01000116">
    <property type="protein sequence ID" value="CEG50441.1"/>
    <property type="molecule type" value="Genomic_DNA"/>
</dbReference>
<dbReference type="GeneID" id="36395641"/>
<proteinExistence type="predicted"/>
<dbReference type="Proteomes" id="UP000054928">
    <property type="component" value="Unassembled WGS sequence"/>
</dbReference>